<dbReference type="FunFam" id="3.30.200.20:FF:000060">
    <property type="entry name" value="Serine/threonine-protein kinase isoform 1"/>
    <property type="match status" value="1"/>
</dbReference>
<feature type="domain" description="ACT" evidence="12">
    <location>
        <begin position="243"/>
        <end position="317"/>
    </location>
</feature>
<evidence type="ECO:0000259" key="12">
    <source>
        <dbReference type="PROSITE" id="PS51671"/>
    </source>
</evidence>
<evidence type="ECO:0000313" key="13">
    <source>
        <dbReference type="EMBL" id="KAG6784059.1"/>
    </source>
</evidence>
<comment type="caution">
    <text evidence="13">The sequence shown here is derived from an EMBL/GenBank/DDBJ whole genome shotgun (WGS) entry which is preliminary data.</text>
</comment>
<feature type="region of interest" description="Disordered" evidence="10">
    <location>
        <begin position="1"/>
        <end position="20"/>
    </location>
</feature>
<evidence type="ECO:0000256" key="8">
    <source>
        <dbReference type="ARBA" id="ARBA00047899"/>
    </source>
</evidence>
<dbReference type="GO" id="GO:0004674">
    <property type="term" value="F:protein serine/threonine kinase activity"/>
    <property type="evidence" value="ECO:0007669"/>
    <property type="project" value="UniProtKB-KW"/>
</dbReference>
<gene>
    <name evidence="13" type="ORF">POTOM_009742</name>
</gene>
<keyword evidence="7" id="KW-0067">ATP-binding</keyword>
<feature type="domain" description="Protein kinase" evidence="11">
    <location>
        <begin position="344"/>
        <end position="638"/>
    </location>
</feature>
<feature type="compositionally biased region" description="Low complexity" evidence="10">
    <location>
        <begin position="311"/>
        <end position="321"/>
    </location>
</feature>
<dbReference type="EC" id="2.7.11.1" evidence="2"/>
<evidence type="ECO:0000259" key="11">
    <source>
        <dbReference type="PROSITE" id="PS50011"/>
    </source>
</evidence>
<dbReference type="GO" id="GO:0005524">
    <property type="term" value="F:ATP binding"/>
    <property type="evidence" value="ECO:0007669"/>
    <property type="project" value="UniProtKB-KW"/>
</dbReference>
<name>A0A8X8D9T9_POPTO</name>
<dbReference type="InterPro" id="IPR051681">
    <property type="entry name" value="Ser/Thr_Kinases-Pseudokinases"/>
</dbReference>
<feature type="compositionally biased region" description="Low complexity" evidence="10">
    <location>
        <begin position="10"/>
        <end position="20"/>
    </location>
</feature>
<evidence type="ECO:0000256" key="5">
    <source>
        <dbReference type="ARBA" id="ARBA00022741"/>
    </source>
</evidence>
<dbReference type="PROSITE" id="PS50011">
    <property type="entry name" value="PROTEIN_KINASE_DOM"/>
    <property type="match status" value="1"/>
</dbReference>
<evidence type="ECO:0000256" key="1">
    <source>
        <dbReference type="ARBA" id="ARBA00010507"/>
    </source>
</evidence>
<keyword evidence="3" id="KW-0723">Serine/threonine-protein kinase</keyword>
<keyword evidence="5" id="KW-0547">Nucleotide-binding</keyword>
<accession>A0A8X8D9T9</accession>
<dbReference type="InterPro" id="IPR002912">
    <property type="entry name" value="ACT_dom"/>
</dbReference>
<comment type="similarity">
    <text evidence="1">Belongs to the protein kinase superfamily. TKL Ser/Thr protein kinase family. RAF subfamily.</text>
</comment>
<dbReference type="InterPro" id="IPR001245">
    <property type="entry name" value="Ser-Thr/Tyr_kinase_cat_dom"/>
</dbReference>
<keyword evidence="4" id="KW-0808">Transferase</keyword>
<evidence type="ECO:0000256" key="3">
    <source>
        <dbReference type="ARBA" id="ARBA00022527"/>
    </source>
</evidence>
<feature type="region of interest" description="Disordered" evidence="10">
    <location>
        <begin position="311"/>
        <end position="332"/>
    </location>
</feature>
<evidence type="ECO:0000256" key="10">
    <source>
        <dbReference type="SAM" id="MobiDB-lite"/>
    </source>
</evidence>
<dbReference type="PROSITE" id="PS00108">
    <property type="entry name" value="PROTEIN_KINASE_ST"/>
    <property type="match status" value="1"/>
</dbReference>
<dbReference type="Pfam" id="PF07714">
    <property type="entry name" value="PK_Tyr_Ser-Thr"/>
    <property type="match status" value="2"/>
</dbReference>
<proteinExistence type="inferred from homology"/>
<evidence type="ECO:0000256" key="6">
    <source>
        <dbReference type="ARBA" id="ARBA00022777"/>
    </source>
</evidence>
<dbReference type="PANTHER" id="PTHR44329">
    <property type="entry name" value="SERINE/THREONINE-PROTEIN KINASE TNNI3K-RELATED"/>
    <property type="match status" value="1"/>
</dbReference>
<dbReference type="AlphaFoldDB" id="A0A8X8D9T9"/>
<evidence type="ECO:0000256" key="9">
    <source>
        <dbReference type="ARBA" id="ARBA00048679"/>
    </source>
</evidence>
<comment type="catalytic activity">
    <reaction evidence="9">
        <text>L-seryl-[protein] + ATP = O-phospho-L-seryl-[protein] + ADP + H(+)</text>
        <dbReference type="Rhea" id="RHEA:17989"/>
        <dbReference type="Rhea" id="RHEA-COMP:9863"/>
        <dbReference type="Rhea" id="RHEA-COMP:11604"/>
        <dbReference type="ChEBI" id="CHEBI:15378"/>
        <dbReference type="ChEBI" id="CHEBI:29999"/>
        <dbReference type="ChEBI" id="CHEBI:30616"/>
        <dbReference type="ChEBI" id="CHEBI:83421"/>
        <dbReference type="ChEBI" id="CHEBI:456216"/>
        <dbReference type="EC" id="2.7.11.1"/>
    </reaction>
</comment>
<keyword evidence="14" id="KW-1185">Reference proteome</keyword>
<evidence type="ECO:0000313" key="14">
    <source>
        <dbReference type="Proteomes" id="UP000886885"/>
    </source>
</evidence>
<sequence>MDLTEGVGESSSPPRSFGSFSNHDVRNDVYNRFIESGHEEAVSNPELFREHIDSHFNRLPASYGLDVNMDKVEDVLLHQKLLAMAKDPERRPVYHIRFLEGLKSTVLGGILRVLVSWIDVVNIYSCKTTYLTLCSCNTSYILCSLCLFSAFASGKKLRTTTEGNGEQQFITVTPIPRPVCDTDDEGVVPSQKRIKDCKIEFEPWSKLEDLNLDVRKSSKDMEVRYHPGDVSRRQEVSHVPIHEFIFSTVDKPKLLSQLSALLSDIGLNIREAHVFSTTDGYSLDVFVVDGWPVEDTDGLYKAMEEAIARSEGSWSGSSHPRSSIDKASAAGAKPGDWEIDRRLLKIGERIASGSCGDLYRGVYFGQDVAIKIFRSEQLNDTQEEEFAQEVAILREVQHKNVVRFIGACTKSPHLCIVTEFMPGGNLYDYLHKNHSILELPQLLKFVIDVCKGMEYLHQKNIIHRDLKTGNLLVDTQNVVKVADFGVARFQNQGGVMTAETGTYRWMAPEVINHLPYDQKADVFSFAIVLWELVTAKVPYDSMTPLQAALGPSGLLDSFAAFNSSMMKAASQCLCPVIEIASYKLIVPQILRNIFQGLRPDLPQNAHPKLLDLMQRCWETVPDKRPSFSEITVELETLLQESQTCQESAEADNRN</sequence>
<dbReference type="SMART" id="SM00220">
    <property type="entry name" value="S_TKc"/>
    <property type="match status" value="1"/>
</dbReference>
<dbReference type="PANTHER" id="PTHR44329:SF41">
    <property type="entry name" value="OS12G0163800 PROTEIN"/>
    <property type="match status" value="1"/>
</dbReference>
<keyword evidence="6" id="KW-0418">Kinase</keyword>
<evidence type="ECO:0000256" key="2">
    <source>
        <dbReference type="ARBA" id="ARBA00012513"/>
    </source>
</evidence>
<dbReference type="CDD" id="cd13999">
    <property type="entry name" value="STKc_MAP3K-like"/>
    <property type="match status" value="1"/>
</dbReference>
<evidence type="ECO:0000256" key="4">
    <source>
        <dbReference type="ARBA" id="ARBA00022679"/>
    </source>
</evidence>
<comment type="catalytic activity">
    <reaction evidence="8">
        <text>L-threonyl-[protein] + ATP = O-phospho-L-threonyl-[protein] + ADP + H(+)</text>
        <dbReference type="Rhea" id="RHEA:46608"/>
        <dbReference type="Rhea" id="RHEA-COMP:11060"/>
        <dbReference type="Rhea" id="RHEA-COMP:11605"/>
        <dbReference type="ChEBI" id="CHEBI:15378"/>
        <dbReference type="ChEBI" id="CHEBI:30013"/>
        <dbReference type="ChEBI" id="CHEBI:30616"/>
        <dbReference type="ChEBI" id="CHEBI:61977"/>
        <dbReference type="ChEBI" id="CHEBI:456216"/>
        <dbReference type="EC" id="2.7.11.1"/>
    </reaction>
</comment>
<evidence type="ECO:0000256" key="7">
    <source>
        <dbReference type="ARBA" id="ARBA00022840"/>
    </source>
</evidence>
<dbReference type="EMBL" id="JAAWWB010000004">
    <property type="protein sequence ID" value="KAG6784059.1"/>
    <property type="molecule type" value="Genomic_DNA"/>
</dbReference>
<dbReference type="InterPro" id="IPR008271">
    <property type="entry name" value="Ser/Thr_kinase_AS"/>
</dbReference>
<dbReference type="PROSITE" id="PS51671">
    <property type="entry name" value="ACT"/>
    <property type="match status" value="1"/>
</dbReference>
<dbReference type="Proteomes" id="UP000886885">
    <property type="component" value="Chromosome 2D"/>
</dbReference>
<dbReference type="OrthoDB" id="4062651at2759"/>
<organism evidence="13 14">
    <name type="scientific">Populus tomentosa</name>
    <name type="common">Chinese white poplar</name>
    <dbReference type="NCBI Taxonomy" id="118781"/>
    <lineage>
        <taxon>Eukaryota</taxon>
        <taxon>Viridiplantae</taxon>
        <taxon>Streptophyta</taxon>
        <taxon>Embryophyta</taxon>
        <taxon>Tracheophyta</taxon>
        <taxon>Spermatophyta</taxon>
        <taxon>Magnoliopsida</taxon>
        <taxon>eudicotyledons</taxon>
        <taxon>Gunneridae</taxon>
        <taxon>Pentapetalae</taxon>
        <taxon>rosids</taxon>
        <taxon>fabids</taxon>
        <taxon>Malpighiales</taxon>
        <taxon>Salicaceae</taxon>
        <taxon>Saliceae</taxon>
        <taxon>Populus</taxon>
    </lineage>
</organism>
<reference evidence="13" key="1">
    <citation type="journal article" date="2020" name="bioRxiv">
        <title>Hybrid origin of Populus tomentosa Carr. identified through genome sequencing and phylogenomic analysis.</title>
        <authorList>
            <person name="An X."/>
            <person name="Gao K."/>
            <person name="Chen Z."/>
            <person name="Li J."/>
            <person name="Yang X."/>
            <person name="Yang X."/>
            <person name="Zhou J."/>
            <person name="Guo T."/>
            <person name="Zhao T."/>
            <person name="Huang S."/>
            <person name="Miao D."/>
            <person name="Khan W.U."/>
            <person name="Rao P."/>
            <person name="Ye M."/>
            <person name="Lei B."/>
            <person name="Liao W."/>
            <person name="Wang J."/>
            <person name="Ji L."/>
            <person name="Li Y."/>
            <person name="Guo B."/>
            <person name="Mustafa N.S."/>
            <person name="Li S."/>
            <person name="Yun Q."/>
            <person name="Keller S.R."/>
            <person name="Mao J."/>
            <person name="Zhang R."/>
            <person name="Strauss S.H."/>
        </authorList>
    </citation>
    <scope>NUCLEOTIDE SEQUENCE</scope>
    <source>
        <strain evidence="13">GM15</strain>
        <tissue evidence="13">Leaf</tissue>
    </source>
</reference>
<protein>
    <recommendedName>
        <fullName evidence="2">non-specific serine/threonine protein kinase</fullName>
        <ecNumber evidence="2">2.7.11.1</ecNumber>
    </recommendedName>
</protein>
<dbReference type="InterPro" id="IPR000719">
    <property type="entry name" value="Prot_kinase_dom"/>
</dbReference>